<dbReference type="AlphaFoldDB" id="A0A5B7GKW1"/>
<dbReference type="EMBL" id="VSRR010014525">
    <property type="protein sequence ID" value="MPC57124.1"/>
    <property type="molecule type" value="Genomic_DNA"/>
</dbReference>
<reference evidence="2 3" key="1">
    <citation type="submission" date="2019-05" db="EMBL/GenBank/DDBJ databases">
        <title>Another draft genome of Portunus trituberculatus and its Hox gene families provides insights of decapod evolution.</title>
        <authorList>
            <person name="Jeong J.-H."/>
            <person name="Song I."/>
            <person name="Kim S."/>
            <person name="Choi T."/>
            <person name="Kim D."/>
            <person name="Ryu S."/>
            <person name="Kim W."/>
        </authorList>
    </citation>
    <scope>NUCLEOTIDE SEQUENCE [LARGE SCALE GENOMIC DNA]</scope>
    <source>
        <tissue evidence="2">Muscle</tissue>
    </source>
</reference>
<evidence type="ECO:0000256" key="1">
    <source>
        <dbReference type="SAM" id="MobiDB-lite"/>
    </source>
</evidence>
<name>A0A5B7GKW1_PORTR</name>
<organism evidence="2 3">
    <name type="scientific">Portunus trituberculatus</name>
    <name type="common">Swimming crab</name>
    <name type="synonym">Neptunus trituberculatus</name>
    <dbReference type="NCBI Taxonomy" id="210409"/>
    <lineage>
        <taxon>Eukaryota</taxon>
        <taxon>Metazoa</taxon>
        <taxon>Ecdysozoa</taxon>
        <taxon>Arthropoda</taxon>
        <taxon>Crustacea</taxon>
        <taxon>Multicrustacea</taxon>
        <taxon>Malacostraca</taxon>
        <taxon>Eumalacostraca</taxon>
        <taxon>Eucarida</taxon>
        <taxon>Decapoda</taxon>
        <taxon>Pleocyemata</taxon>
        <taxon>Brachyura</taxon>
        <taxon>Eubrachyura</taxon>
        <taxon>Portunoidea</taxon>
        <taxon>Portunidae</taxon>
        <taxon>Portuninae</taxon>
        <taxon>Portunus</taxon>
    </lineage>
</organism>
<keyword evidence="3" id="KW-1185">Reference proteome</keyword>
<accession>A0A5B7GKW1</accession>
<feature type="region of interest" description="Disordered" evidence="1">
    <location>
        <begin position="38"/>
        <end position="74"/>
    </location>
</feature>
<evidence type="ECO:0000313" key="2">
    <source>
        <dbReference type="EMBL" id="MPC57124.1"/>
    </source>
</evidence>
<gene>
    <name evidence="2" type="ORF">E2C01_051098</name>
</gene>
<evidence type="ECO:0000313" key="3">
    <source>
        <dbReference type="Proteomes" id="UP000324222"/>
    </source>
</evidence>
<proteinExistence type="predicted"/>
<protein>
    <submittedName>
        <fullName evidence="2">Uncharacterized protein</fullName>
    </submittedName>
</protein>
<dbReference type="Proteomes" id="UP000324222">
    <property type="component" value="Unassembled WGS sequence"/>
</dbReference>
<sequence>MTTSAPLRLTFYIQRFPPQVRLCRGDWRLSLGGGWGVYRRPMASTPHKGGVRAGPGWGQTSNHRKPNAGQSQSH</sequence>
<comment type="caution">
    <text evidence="2">The sequence shown here is derived from an EMBL/GenBank/DDBJ whole genome shotgun (WGS) entry which is preliminary data.</text>
</comment>